<name>A0A2U3E3G6_PURLI</name>
<dbReference type="EMBL" id="LCWV01000013">
    <property type="protein sequence ID" value="PWI69048.1"/>
    <property type="molecule type" value="Genomic_DNA"/>
</dbReference>
<dbReference type="Proteomes" id="UP000245956">
    <property type="component" value="Unassembled WGS sequence"/>
</dbReference>
<proteinExistence type="predicted"/>
<feature type="region of interest" description="Disordered" evidence="1">
    <location>
        <begin position="413"/>
        <end position="441"/>
    </location>
</feature>
<gene>
    <name evidence="2" type="ORF">PCL_01433</name>
</gene>
<accession>A0A2U3E3G6</accession>
<evidence type="ECO:0000256" key="1">
    <source>
        <dbReference type="SAM" id="MobiDB-lite"/>
    </source>
</evidence>
<organism evidence="2 3">
    <name type="scientific">Purpureocillium lilacinum</name>
    <name type="common">Paecilomyces lilacinus</name>
    <dbReference type="NCBI Taxonomy" id="33203"/>
    <lineage>
        <taxon>Eukaryota</taxon>
        <taxon>Fungi</taxon>
        <taxon>Dikarya</taxon>
        <taxon>Ascomycota</taxon>
        <taxon>Pezizomycotina</taxon>
        <taxon>Sordariomycetes</taxon>
        <taxon>Hypocreomycetidae</taxon>
        <taxon>Hypocreales</taxon>
        <taxon>Ophiocordycipitaceae</taxon>
        <taxon>Purpureocillium</taxon>
    </lineage>
</organism>
<feature type="compositionally biased region" description="Low complexity" evidence="1">
    <location>
        <begin position="413"/>
        <end position="422"/>
    </location>
</feature>
<evidence type="ECO:0000313" key="2">
    <source>
        <dbReference type="EMBL" id="PWI69048.1"/>
    </source>
</evidence>
<protein>
    <submittedName>
        <fullName evidence="2">Uncharacterized protein</fullName>
    </submittedName>
</protein>
<reference evidence="2 3" key="1">
    <citation type="journal article" date="2016" name="Front. Microbiol.">
        <title>Genome and transcriptome sequences reveal the specific parasitism of the nematophagous Purpureocillium lilacinum 36-1.</title>
        <authorList>
            <person name="Xie J."/>
            <person name="Li S."/>
            <person name="Mo C."/>
            <person name="Xiao X."/>
            <person name="Peng D."/>
            <person name="Wang G."/>
            <person name="Xiao Y."/>
        </authorList>
    </citation>
    <scope>NUCLEOTIDE SEQUENCE [LARGE SCALE GENOMIC DNA]</scope>
    <source>
        <strain evidence="2 3">36-1</strain>
    </source>
</reference>
<evidence type="ECO:0000313" key="3">
    <source>
        <dbReference type="Proteomes" id="UP000245956"/>
    </source>
</evidence>
<dbReference type="AlphaFoldDB" id="A0A2U3E3G6"/>
<sequence length="441" mass="47489">MTLSTALQGGYSGVALSARWALKRPSRVPFWTASRGASGCHAVQLQSTGGTWPDRSPVAVELHGLLLRGAHGGLEATGPGLYSSGVSLARPAPESRRSVLRSAFRQTAFYPPPFQAASRPAGHRRGNHRAFARCRIWGQGKDGGPVGCRRQRRPSHVSRALRSMLVKCEWKIEFQYAAGRFLEGGSRHHRHPSAQLEAEVREMSSTPCFILLRETTLVAWAAAGSDAGPWPARASRTRALSKFGGRPVEPGCRHEACLSAGTLGKSWMSSSRLRPCIISNKPCPDGPTPMERHRHRQANDQLVPRGQKSVILPELTGLCEWMEMGGVSPSPLALRDRKLCHRPESPVTRRKIQMGTAGRGADHDAGAGFHHHHASILPMFPIPHSKSCAALGGFFSSAAGVISIMDQQPAAAGSAATAAKTTPKWCVPGRGASQDGDHRTR</sequence>
<comment type="caution">
    <text evidence="2">The sequence shown here is derived from an EMBL/GenBank/DDBJ whole genome shotgun (WGS) entry which is preliminary data.</text>
</comment>